<dbReference type="Gene3D" id="1.10.10.10">
    <property type="entry name" value="Winged helix-like DNA-binding domain superfamily/Winged helix DNA-binding domain"/>
    <property type="match status" value="1"/>
</dbReference>
<organism evidence="5 6">
    <name type="scientific">Edaphosphingomonas haloaromaticamans</name>
    <dbReference type="NCBI Taxonomy" id="653954"/>
    <lineage>
        <taxon>Bacteria</taxon>
        <taxon>Pseudomonadati</taxon>
        <taxon>Pseudomonadota</taxon>
        <taxon>Alphaproteobacteria</taxon>
        <taxon>Sphingomonadales</taxon>
        <taxon>Rhizorhabdaceae</taxon>
        <taxon>Edaphosphingomonas</taxon>
    </lineage>
</organism>
<dbReference type="Gene3D" id="6.10.250.1220">
    <property type="match status" value="1"/>
</dbReference>
<dbReference type="GO" id="GO:0003700">
    <property type="term" value="F:DNA-binding transcription factor activity"/>
    <property type="evidence" value="ECO:0007669"/>
    <property type="project" value="InterPro"/>
</dbReference>
<dbReference type="CDD" id="cd07377">
    <property type="entry name" value="WHTH_GntR"/>
    <property type="match status" value="1"/>
</dbReference>
<gene>
    <name evidence="5" type="primary">ytrA</name>
    <name evidence="5" type="ORF">BHE75_02565</name>
</gene>
<name>A0A1S1HEM6_9SPHN</name>
<evidence type="ECO:0000313" key="5">
    <source>
        <dbReference type="EMBL" id="OHT20567.1"/>
    </source>
</evidence>
<proteinExistence type="predicted"/>
<evidence type="ECO:0000259" key="4">
    <source>
        <dbReference type="PROSITE" id="PS50949"/>
    </source>
</evidence>
<dbReference type="EMBL" id="MIPT01000001">
    <property type="protein sequence ID" value="OHT20567.1"/>
    <property type="molecule type" value="Genomic_DNA"/>
</dbReference>
<protein>
    <submittedName>
        <fullName evidence="5">HTH-type transcriptional repressor YtrA</fullName>
    </submittedName>
</protein>
<dbReference type="PANTHER" id="PTHR38445:SF10">
    <property type="entry name" value="GNTR-FAMILY TRANSCRIPTIONAL REGULATOR"/>
    <property type="match status" value="1"/>
</dbReference>
<dbReference type="PROSITE" id="PS50949">
    <property type="entry name" value="HTH_GNTR"/>
    <property type="match status" value="1"/>
</dbReference>
<dbReference type="InterPro" id="IPR036390">
    <property type="entry name" value="WH_DNA-bd_sf"/>
</dbReference>
<dbReference type="InterPro" id="IPR036388">
    <property type="entry name" value="WH-like_DNA-bd_sf"/>
</dbReference>
<keyword evidence="6" id="KW-1185">Reference proteome</keyword>
<dbReference type="Pfam" id="PF00392">
    <property type="entry name" value="GntR"/>
    <property type="match status" value="1"/>
</dbReference>
<keyword evidence="1" id="KW-0805">Transcription regulation</keyword>
<accession>A0A1S1HEM6</accession>
<evidence type="ECO:0000256" key="1">
    <source>
        <dbReference type="ARBA" id="ARBA00023015"/>
    </source>
</evidence>
<sequence length="124" mass="13923">MLYYYSITPMTQEARPVYLRLRDHIAAAILDGTYADGDPLPSVRAFAAEHGANPLTVAKAYQSFQEDGLVTVRRGVGMFVAEGATRRLLKAERETFLSEEWPRIAERIRRLDLDPADLLDRVAG</sequence>
<reference evidence="5 6" key="1">
    <citation type="submission" date="2016-09" db="EMBL/GenBank/DDBJ databases">
        <title>Metabolic pathway, cell adaptation mechanisms and a novel monoxygenase revealed through proteogenomic-transcription analysis of a Sphingomonas haloaromaticamans strain degrading the fungicide ortho-phenylphenol.</title>
        <authorList>
            <person name="Perruchon C."/>
            <person name="Papadopoulou E.S."/>
            <person name="Rousidou C."/>
            <person name="Vasileiadis S."/>
            <person name="Tanou G."/>
            <person name="Amoutzias G."/>
            <person name="Molassiotis A."/>
            <person name="Karpouzas D.G."/>
        </authorList>
    </citation>
    <scope>NUCLEOTIDE SEQUENCE [LARGE SCALE GENOMIC DNA]</scope>
    <source>
        <strain evidence="5 6">P3</strain>
    </source>
</reference>
<dbReference type="SUPFAM" id="SSF46785">
    <property type="entry name" value="Winged helix' DNA-binding domain"/>
    <property type="match status" value="1"/>
</dbReference>
<dbReference type="InterPro" id="IPR000524">
    <property type="entry name" value="Tscrpt_reg_HTH_GntR"/>
</dbReference>
<dbReference type="PANTHER" id="PTHR38445">
    <property type="entry name" value="HTH-TYPE TRANSCRIPTIONAL REPRESSOR YTRA"/>
    <property type="match status" value="1"/>
</dbReference>
<dbReference type="SMART" id="SM00345">
    <property type="entry name" value="HTH_GNTR"/>
    <property type="match status" value="1"/>
</dbReference>
<keyword evidence="3" id="KW-0804">Transcription</keyword>
<dbReference type="GO" id="GO:0003677">
    <property type="term" value="F:DNA binding"/>
    <property type="evidence" value="ECO:0007669"/>
    <property type="project" value="UniProtKB-KW"/>
</dbReference>
<evidence type="ECO:0000313" key="6">
    <source>
        <dbReference type="Proteomes" id="UP000179467"/>
    </source>
</evidence>
<comment type="caution">
    <text evidence="5">The sequence shown here is derived from an EMBL/GenBank/DDBJ whole genome shotgun (WGS) entry which is preliminary data.</text>
</comment>
<keyword evidence="2" id="KW-0238">DNA-binding</keyword>
<evidence type="ECO:0000256" key="2">
    <source>
        <dbReference type="ARBA" id="ARBA00023125"/>
    </source>
</evidence>
<dbReference type="AlphaFoldDB" id="A0A1S1HEM6"/>
<dbReference type="Proteomes" id="UP000179467">
    <property type="component" value="Unassembled WGS sequence"/>
</dbReference>
<evidence type="ECO:0000256" key="3">
    <source>
        <dbReference type="ARBA" id="ARBA00023163"/>
    </source>
</evidence>
<feature type="domain" description="HTH gntR-type" evidence="4">
    <location>
        <begin position="15"/>
        <end position="83"/>
    </location>
</feature>